<name>A0AAU7QD01_9GAMM</name>
<dbReference type="NCBIfam" id="NF007881">
    <property type="entry name" value="PRK10588.1"/>
    <property type="match status" value="1"/>
</dbReference>
<dbReference type="InterPro" id="IPR011846">
    <property type="entry name" value="Cyd_oper_YbgE"/>
</dbReference>
<keyword evidence="1" id="KW-0812">Transmembrane</keyword>
<feature type="transmembrane region" description="Helical" evidence="1">
    <location>
        <begin position="50"/>
        <end position="68"/>
    </location>
</feature>
<evidence type="ECO:0000256" key="1">
    <source>
        <dbReference type="SAM" id="Phobius"/>
    </source>
</evidence>
<organism evidence="2">
    <name type="scientific">Acerihabitans sp. KWT182</name>
    <dbReference type="NCBI Taxonomy" id="3157919"/>
    <lineage>
        <taxon>Bacteria</taxon>
        <taxon>Pseudomonadati</taxon>
        <taxon>Pseudomonadota</taxon>
        <taxon>Gammaproteobacteria</taxon>
        <taxon>Enterobacterales</taxon>
        <taxon>Pectobacteriaceae</taxon>
        <taxon>Acerihabitans</taxon>
    </lineage>
</organism>
<dbReference type="AlphaFoldDB" id="A0AAU7QD01"/>
<reference evidence="2" key="1">
    <citation type="submission" date="2024-06" db="EMBL/GenBank/DDBJ databases">
        <authorList>
            <person name="Coelho C."/>
            <person name="Bento M."/>
            <person name="Garcia E."/>
            <person name="Camelo A."/>
            <person name="Brandao I."/>
            <person name="Espirito Santo C."/>
            <person name="Trovao J."/>
            <person name="Verissimo A."/>
            <person name="Costa J."/>
            <person name="Tiago I."/>
        </authorList>
    </citation>
    <scope>NUCLEOTIDE SEQUENCE</scope>
    <source>
        <strain evidence="2">KWT182</strain>
    </source>
</reference>
<proteinExistence type="predicted"/>
<dbReference type="NCBIfam" id="TIGR02112">
    <property type="entry name" value="cyd_oper_ybgE"/>
    <property type="match status" value="1"/>
</dbReference>
<dbReference type="Pfam" id="PF09600">
    <property type="entry name" value="Cyd_oper_YbgE"/>
    <property type="match status" value="1"/>
</dbReference>
<feature type="transmembrane region" description="Helical" evidence="1">
    <location>
        <begin position="74"/>
        <end position="97"/>
    </location>
</feature>
<protein>
    <submittedName>
        <fullName evidence="2">Cyd operon protein YbgE</fullName>
    </submittedName>
</protein>
<evidence type="ECO:0000313" key="2">
    <source>
        <dbReference type="EMBL" id="XBS70965.1"/>
    </source>
</evidence>
<accession>A0AAU7QD01</accession>
<feature type="transmembrane region" description="Helical" evidence="1">
    <location>
        <begin position="20"/>
        <end position="38"/>
    </location>
</feature>
<sequence length="98" mass="11002">MIKTLTDRLYSLTDKGPLRALSLILALALAGCVFWMPARFALQTSRLNAWHNLLVVWAVCAGVIHGSGFRPRHWAWRLFFLPPAAMIVLAAALVYVFH</sequence>
<dbReference type="EMBL" id="CP157947">
    <property type="protein sequence ID" value="XBS70965.1"/>
    <property type="molecule type" value="Genomic_DNA"/>
</dbReference>
<keyword evidence="1" id="KW-0472">Membrane</keyword>
<keyword evidence="1" id="KW-1133">Transmembrane helix</keyword>
<dbReference type="PROSITE" id="PS51257">
    <property type="entry name" value="PROKAR_LIPOPROTEIN"/>
    <property type="match status" value="1"/>
</dbReference>
<gene>
    <name evidence="2" type="primary">ybgE</name>
    <name evidence="2" type="ORF">ABK905_08025</name>
</gene>